<organism evidence="4 5">
    <name type="scientific">Asticcacaulis taihuensis</name>
    <dbReference type="NCBI Taxonomy" id="260084"/>
    <lineage>
        <taxon>Bacteria</taxon>
        <taxon>Pseudomonadati</taxon>
        <taxon>Pseudomonadota</taxon>
        <taxon>Alphaproteobacteria</taxon>
        <taxon>Caulobacterales</taxon>
        <taxon>Caulobacteraceae</taxon>
        <taxon>Asticcacaulis</taxon>
    </lineage>
</organism>
<protein>
    <submittedName>
        <fullName evidence="4">Uncharacterized protein</fullName>
    </submittedName>
</protein>
<dbReference type="STRING" id="260084.SAMN02927928_1177"/>
<proteinExistence type="predicted"/>
<feature type="transmembrane region" description="Helical" evidence="3">
    <location>
        <begin position="157"/>
        <end position="181"/>
    </location>
</feature>
<feature type="compositionally biased region" description="Pro residues" evidence="2">
    <location>
        <begin position="705"/>
        <end position="716"/>
    </location>
</feature>
<feature type="compositionally biased region" description="Pro residues" evidence="2">
    <location>
        <begin position="74"/>
        <end position="86"/>
    </location>
</feature>
<feature type="compositionally biased region" description="Polar residues" evidence="2">
    <location>
        <begin position="131"/>
        <end position="140"/>
    </location>
</feature>
<evidence type="ECO:0000256" key="1">
    <source>
        <dbReference type="SAM" id="Coils"/>
    </source>
</evidence>
<feature type="compositionally biased region" description="Low complexity" evidence="2">
    <location>
        <begin position="773"/>
        <end position="783"/>
    </location>
</feature>
<accession>A0A1G4QEX5</accession>
<keyword evidence="5" id="KW-1185">Reference proteome</keyword>
<keyword evidence="3" id="KW-1133">Transmembrane helix</keyword>
<evidence type="ECO:0000256" key="2">
    <source>
        <dbReference type="SAM" id="MobiDB-lite"/>
    </source>
</evidence>
<keyword evidence="1" id="KW-0175">Coiled coil</keyword>
<dbReference type="EMBL" id="FMTS01000001">
    <property type="protein sequence ID" value="SCW43150.1"/>
    <property type="molecule type" value="Genomic_DNA"/>
</dbReference>
<evidence type="ECO:0000256" key="3">
    <source>
        <dbReference type="SAM" id="Phobius"/>
    </source>
</evidence>
<evidence type="ECO:0000313" key="4">
    <source>
        <dbReference type="EMBL" id="SCW43150.1"/>
    </source>
</evidence>
<feature type="region of interest" description="Disordered" evidence="2">
    <location>
        <begin position="678"/>
        <end position="718"/>
    </location>
</feature>
<dbReference type="Proteomes" id="UP000199150">
    <property type="component" value="Unassembled WGS sequence"/>
</dbReference>
<evidence type="ECO:0000313" key="5">
    <source>
        <dbReference type="Proteomes" id="UP000199150"/>
    </source>
</evidence>
<name>A0A1G4QEX5_9CAUL</name>
<feature type="coiled-coil region" evidence="1">
    <location>
        <begin position="509"/>
        <end position="536"/>
    </location>
</feature>
<dbReference type="RefSeq" id="WP_090644777.1">
    <property type="nucleotide sequence ID" value="NZ_CBCRYE010000001.1"/>
</dbReference>
<feature type="region of interest" description="Disordered" evidence="2">
    <location>
        <begin position="733"/>
        <end position="791"/>
    </location>
</feature>
<feature type="transmembrane region" description="Helical" evidence="3">
    <location>
        <begin position="193"/>
        <end position="216"/>
    </location>
</feature>
<feature type="region of interest" description="Disordered" evidence="2">
    <location>
        <begin position="114"/>
        <end position="143"/>
    </location>
</feature>
<dbReference type="AlphaFoldDB" id="A0A1G4QEX5"/>
<feature type="compositionally biased region" description="Low complexity" evidence="2">
    <location>
        <begin position="733"/>
        <end position="753"/>
    </location>
</feature>
<keyword evidence="3" id="KW-0472">Membrane</keyword>
<keyword evidence="3" id="KW-0812">Transmembrane</keyword>
<feature type="region of interest" description="Disordered" evidence="2">
    <location>
        <begin position="58"/>
        <end position="100"/>
    </location>
</feature>
<dbReference type="OrthoDB" id="7624803at2"/>
<sequence length="909" mass="97045">MKPPRSPLPPSEPKTIFGRSKLRPLFDEPEAVAGPAELVAKSSEAGEVGEMNDILEAPFDNPTHVATDTRPEPIPEASPEAMPAPEPELSAEDKPTPEPAPIRAILDIPELRAELKPPPETTPPVRMHKTPAQSSRSVSAQKVKPESVARKAAPSSILLWGLATFASLLWACGLAAFALGAQTDLAALAYEPFKIVVLVFLALFPTGLIFATAFALRNAAILSRQADRAAQLADTLMAPAASAAAQTGDLVAALREQVDHAVRAVRLAHADVTELSAQLKAETDRLTEAATNARAAAQNVTQSLAHERESMGALSQSLSVQSSGIIEAVDRQARMVADASDLAQTQLREAEASLAASTSAVVTASADVADIARTAAEDLDRQTVRLETAGSGVVDQVRSVEEGLSQQRAELVSAALSLRADQEDFAVHIENQRAQLTEALSITRVATIDLGETSARGIDVLRDIVVSAQEHFQAVQGAAENERTAFETRIHATLSNISLMAADARDDLVEETRKALEQLNTSAEDAKRAADQASQTAQMRVDRLNESIFEASKKADEVFDTRFAAARRLIEESADLIGEAGDQTAQKLDASFAHTRQTIAEVNEALNDLATGADQLPTIAQARIVEIRQSVEDGINAMLEAARKASQETEAVDNAFQERVKRNYDMLTEAVRLMGVISGDQSQSNEPVARERDFGRPAAPRRSPEPPAPAPAPAPVQPSVTRARLLPLSVPASERAAAAPAPQREARPARAVQDGWSWRELLGGMEGRDKTPEPAATAPQAAVEPPPDPEFDSLDDVMVAEVSAMGIDAAALLGRARIEEVIGAIMAEDNEGARLVVRRVAPAAIRRLSRRLLADAPLRQQANDFATAYDQQINMGLLAKDAIRELNEVLGSDSGRAYLLLDAALSDLI</sequence>
<reference evidence="5" key="1">
    <citation type="submission" date="2016-10" db="EMBL/GenBank/DDBJ databases">
        <authorList>
            <person name="Varghese N."/>
            <person name="Submissions S."/>
        </authorList>
    </citation>
    <scope>NUCLEOTIDE SEQUENCE [LARGE SCALE GENOMIC DNA]</scope>
    <source>
        <strain evidence="5">CGMCC 1.3431</strain>
    </source>
</reference>
<gene>
    <name evidence="4" type="ORF">SAMN02927928_1177</name>
</gene>